<gene>
    <name evidence="2" type="ORF">EAH89_00340</name>
</gene>
<protein>
    <submittedName>
        <fullName evidence="2">Uncharacterized protein</fullName>
    </submittedName>
</protein>
<feature type="region of interest" description="Disordered" evidence="1">
    <location>
        <begin position="13"/>
        <end position="68"/>
    </location>
</feature>
<proteinExistence type="predicted"/>
<sequence length="68" mass="7164">MISTNSLAAFTQDVSRAAGIGEVRPVRPTPARSTEGVAQASPTQRLLETVPPKPTSPLPRGSLLDLRV</sequence>
<reference evidence="2 3" key="1">
    <citation type="journal article" date="2019" name="Environ. Microbiol.">
        <title>Species interactions and distinct microbial communities in high Arctic permafrost affected cryosols are associated with the CH4 and CO2 gas fluxes.</title>
        <authorList>
            <person name="Altshuler I."/>
            <person name="Hamel J."/>
            <person name="Turney S."/>
            <person name="Magnuson E."/>
            <person name="Levesque R."/>
            <person name="Greer C."/>
            <person name="Whyte L.G."/>
        </authorList>
    </citation>
    <scope>NUCLEOTIDE SEQUENCE [LARGE SCALE GENOMIC DNA]</scope>
    <source>
        <strain evidence="2 3">S9.3B</strain>
    </source>
</reference>
<dbReference type="AlphaFoldDB" id="A0A502GGQ5"/>
<keyword evidence="3" id="KW-1185">Reference proteome</keyword>
<evidence type="ECO:0000313" key="3">
    <source>
        <dbReference type="Proteomes" id="UP000317078"/>
    </source>
</evidence>
<evidence type="ECO:0000256" key="1">
    <source>
        <dbReference type="SAM" id="MobiDB-lite"/>
    </source>
</evidence>
<evidence type="ECO:0000313" key="2">
    <source>
        <dbReference type="EMBL" id="TPG61054.1"/>
    </source>
</evidence>
<dbReference type="Proteomes" id="UP000317078">
    <property type="component" value="Unassembled WGS sequence"/>
</dbReference>
<accession>A0A502GGQ5</accession>
<comment type="caution">
    <text evidence="2">The sequence shown here is derived from an EMBL/GenBank/DDBJ whole genome shotgun (WGS) entry which is preliminary data.</text>
</comment>
<name>A0A502GGQ5_9PROT</name>
<dbReference type="EMBL" id="RCZP01000001">
    <property type="protein sequence ID" value="TPG61054.1"/>
    <property type="molecule type" value="Genomic_DNA"/>
</dbReference>
<dbReference type="OrthoDB" id="7282997at2"/>
<organism evidence="2 3">
    <name type="scientific">Muricoccus nepalensis</name>
    <dbReference type="NCBI Taxonomy" id="1854500"/>
    <lineage>
        <taxon>Bacteria</taxon>
        <taxon>Pseudomonadati</taxon>
        <taxon>Pseudomonadota</taxon>
        <taxon>Alphaproteobacteria</taxon>
        <taxon>Acetobacterales</taxon>
        <taxon>Roseomonadaceae</taxon>
        <taxon>Muricoccus</taxon>
    </lineage>
</organism>
<dbReference type="RefSeq" id="WP_140880772.1">
    <property type="nucleotide sequence ID" value="NZ_RCZP01000001.1"/>
</dbReference>